<dbReference type="InterPro" id="IPR014758">
    <property type="entry name" value="Met-tRNA_synth"/>
</dbReference>
<evidence type="ECO:0000313" key="17">
    <source>
        <dbReference type="Proteomes" id="UP000298347"/>
    </source>
</evidence>
<keyword evidence="10 13" id="KW-0648">Protein biosynthesis</keyword>
<dbReference type="GO" id="GO:0004825">
    <property type="term" value="F:methionine-tRNA ligase activity"/>
    <property type="evidence" value="ECO:0007669"/>
    <property type="project" value="UniProtKB-UniRule"/>
</dbReference>
<dbReference type="SUPFAM" id="SSF47323">
    <property type="entry name" value="Anticodon-binding domain of a subclass of class I aminoacyl-tRNA synthetases"/>
    <property type="match status" value="1"/>
</dbReference>
<dbReference type="InterPro" id="IPR013155">
    <property type="entry name" value="M/V/L/I-tRNA-synth_anticd-bd"/>
</dbReference>
<evidence type="ECO:0000256" key="5">
    <source>
        <dbReference type="ARBA" id="ARBA00022598"/>
    </source>
</evidence>
<dbReference type="Pfam" id="PF09334">
    <property type="entry name" value="tRNA-synt_1g"/>
    <property type="match status" value="1"/>
</dbReference>
<dbReference type="Gene3D" id="2.20.28.20">
    <property type="entry name" value="Methionyl-tRNA synthetase, Zn-domain"/>
    <property type="match status" value="1"/>
</dbReference>
<dbReference type="PANTHER" id="PTHR45765">
    <property type="entry name" value="METHIONINE--TRNA LIGASE"/>
    <property type="match status" value="1"/>
</dbReference>
<dbReference type="RefSeq" id="WP_135349569.1">
    <property type="nucleotide sequence ID" value="NZ_SRJD01000021.1"/>
</dbReference>
<reference evidence="16 17" key="1">
    <citation type="journal article" date="2015" name="Int. J. Syst. Evol. Microbiol.">
        <title>Sporolactobacillus shoreae sp. nov. and Sporolactobacillus spathodeae sp. nov., two spore-forming lactic acid bacteria isolated from tree barks in Thailand.</title>
        <authorList>
            <person name="Thamacharoensuk T."/>
            <person name="Kitahara M."/>
            <person name="Ohkuma M."/>
            <person name="Thongchul N."/>
            <person name="Tanasupawat S."/>
        </authorList>
    </citation>
    <scope>NUCLEOTIDE SEQUENCE [LARGE SCALE GENOMIC DNA]</scope>
    <source>
        <strain evidence="16 17">BK92</strain>
    </source>
</reference>
<dbReference type="AlphaFoldDB" id="A0A4Z0GIV2"/>
<dbReference type="SUPFAM" id="SSF57770">
    <property type="entry name" value="Methionyl-tRNA synthetase (MetRS), Zn-domain"/>
    <property type="match status" value="1"/>
</dbReference>
<name>A0A4Z0GIV2_9BACL</name>
<dbReference type="FunFam" id="2.20.28.20:FF:000001">
    <property type="entry name" value="Methionine--tRNA ligase"/>
    <property type="match status" value="1"/>
</dbReference>
<dbReference type="Gene3D" id="1.10.730.10">
    <property type="entry name" value="Isoleucyl-tRNA Synthetase, Domain 1"/>
    <property type="match status" value="1"/>
</dbReference>
<dbReference type="InterPro" id="IPR029038">
    <property type="entry name" value="MetRS_Zn"/>
</dbReference>
<dbReference type="EC" id="6.1.1.10" evidence="13"/>
<keyword evidence="17" id="KW-1185">Reference proteome</keyword>
<evidence type="ECO:0000256" key="12">
    <source>
        <dbReference type="ARBA" id="ARBA00047364"/>
    </source>
</evidence>
<dbReference type="OrthoDB" id="9810191at2"/>
<dbReference type="Pfam" id="PF08264">
    <property type="entry name" value="Anticodon_1"/>
    <property type="match status" value="1"/>
</dbReference>
<comment type="subcellular location">
    <subcellularLocation>
        <location evidence="2 13">Cytoplasm</location>
    </subcellularLocation>
</comment>
<feature type="binding site" evidence="13">
    <location>
        <position position="332"/>
    </location>
    <ligand>
        <name>ATP</name>
        <dbReference type="ChEBI" id="CHEBI:30616"/>
    </ligand>
</feature>
<evidence type="ECO:0000256" key="9">
    <source>
        <dbReference type="ARBA" id="ARBA00022840"/>
    </source>
</evidence>
<dbReference type="PANTHER" id="PTHR45765:SF1">
    <property type="entry name" value="METHIONINE--TRNA LIGASE, CYTOPLASMIC"/>
    <property type="match status" value="1"/>
</dbReference>
<dbReference type="InterPro" id="IPR015413">
    <property type="entry name" value="Methionyl/Leucyl_tRNA_Synth"/>
</dbReference>
<comment type="similarity">
    <text evidence="3 13">Belongs to the class-I aminoacyl-tRNA synthetase family. MetG type 1 subfamily.</text>
</comment>
<evidence type="ECO:0000256" key="13">
    <source>
        <dbReference type="HAMAP-Rule" id="MF_00098"/>
    </source>
</evidence>
<sequence length="545" mass="62702">MAVLIAGAWPYANGELHLGHLSSLLPGDCLARYYRLKGEKVLYVSGSDCNGTPITIRARQEGVSPKVIADRYHQSFVACFEKLGFTYDCYTRTDTPLHHRIVQQIFKQLYDHRYIYLKETKQMYCTHCQQFLPDRYVEGVCPHCGAHARGDQCEACSTILDPTDLLQPTCKICGHTPELRNVSHLYFALSQFEPQLRQLLAKAEEKGDWRENAIQLTRRYLDEGLQDRAVTRDLPVGVPVPVKGFEDKKVYVWIEAVSGYYSASECWAQETGKDISEFWDEKTISYYVQGKDNIPFHTIIWPAILLGLGKKALPTNLVSNEYVTLEKKKLSTSRNWAVWIPDILSRYDADSIRYFMLINAPESHDADFSWRAFIESHNGELLGAYGNLVNRTLKFIEKLDDFKIRTSSVDPEMRQSVEAIYVKTGRLIEKAQIKEALNELFSFIRRLNKYFDEKQPWNTVHVNKVSTYQTLNTCLFSLANLAQLLSPFLPFSSEKLGQFLHLDPFVWKMIDCPEQIPEKAEPLFAPIGHSKINEEVDRLNRQSQN</sequence>
<dbReference type="GO" id="GO:0006431">
    <property type="term" value="P:methionyl-tRNA aminoacylation"/>
    <property type="evidence" value="ECO:0007669"/>
    <property type="project" value="UniProtKB-UniRule"/>
</dbReference>
<dbReference type="InterPro" id="IPR009080">
    <property type="entry name" value="tRNAsynth_Ia_anticodon-bd"/>
</dbReference>
<keyword evidence="7 13" id="KW-0547">Nucleotide-binding</keyword>
<keyword evidence="4 13" id="KW-0963">Cytoplasm</keyword>
<dbReference type="InterPro" id="IPR041872">
    <property type="entry name" value="Anticodon_Met"/>
</dbReference>
<dbReference type="GO" id="GO:0046872">
    <property type="term" value="F:metal ion binding"/>
    <property type="evidence" value="ECO:0007669"/>
    <property type="project" value="UniProtKB-KW"/>
</dbReference>
<dbReference type="Gene3D" id="3.40.50.620">
    <property type="entry name" value="HUPs"/>
    <property type="match status" value="1"/>
</dbReference>
<comment type="function">
    <text evidence="1 13">Is required not only for elongation of protein synthesis but also for the initiation of all mRNA translation through initiator tRNA(fMet) aminoacylation.</text>
</comment>
<dbReference type="InterPro" id="IPR001412">
    <property type="entry name" value="aa-tRNA-synth_I_CS"/>
</dbReference>
<comment type="subunit">
    <text evidence="13">Monomer.</text>
</comment>
<feature type="domain" description="Methionyl/Valyl/Leucyl/Isoleucyl-tRNA synthetase anticodon-binding" evidence="14">
    <location>
        <begin position="415"/>
        <end position="499"/>
    </location>
</feature>
<keyword evidence="9 13" id="KW-0067">ATP-binding</keyword>
<feature type="binding site" evidence="13">
    <location>
        <position position="153"/>
    </location>
    <ligand>
        <name>Zn(2+)</name>
        <dbReference type="ChEBI" id="CHEBI:29105"/>
    </ligand>
</feature>
<evidence type="ECO:0000259" key="14">
    <source>
        <dbReference type="Pfam" id="PF08264"/>
    </source>
</evidence>
<dbReference type="CDD" id="cd00814">
    <property type="entry name" value="MetRS_core"/>
    <property type="match status" value="1"/>
</dbReference>
<dbReference type="PROSITE" id="PS00178">
    <property type="entry name" value="AA_TRNA_LIGASE_I"/>
    <property type="match status" value="1"/>
</dbReference>
<feature type="domain" description="Methionyl/Leucyl tRNA synthetase" evidence="15">
    <location>
        <begin position="3"/>
        <end position="393"/>
    </location>
</feature>
<evidence type="ECO:0000256" key="11">
    <source>
        <dbReference type="ARBA" id="ARBA00023146"/>
    </source>
</evidence>
<protein>
    <recommendedName>
        <fullName evidence="13">Methionine--tRNA ligase</fullName>
        <ecNumber evidence="13">6.1.1.10</ecNumber>
    </recommendedName>
    <alternativeName>
        <fullName evidence="13">Methionyl-tRNA synthetase</fullName>
        <shortName evidence="13">MetRS</shortName>
    </alternativeName>
</protein>
<dbReference type="Proteomes" id="UP000298347">
    <property type="component" value="Unassembled WGS sequence"/>
</dbReference>
<keyword evidence="8 13" id="KW-0862">Zinc</keyword>
<keyword evidence="6 13" id="KW-0479">Metal-binding</keyword>
<dbReference type="InterPro" id="IPR023458">
    <property type="entry name" value="Met-tRNA_ligase_1"/>
</dbReference>
<dbReference type="HAMAP" id="MF_00098">
    <property type="entry name" value="Met_tRNA_synth_type1"/>
    <property type="match status" value="1"/>
</dbReference>
<evidence type="ECO:0000256" key="2">
    <source>
        <dbReference type="ARBA" id="ARBA00004496"/>
    </source>
</evidence>
<evidence type="ECO:0000256" key="4">
    <source>
        <dbReference type="ARBA" id="ARBA00022490"/>
    </source>
</evidence>
<evidence type="ECO:0000256" key="3">
    <source>
        <dbReference type="ARBA" id="ARBA00008258"/>
    </source>
</evidence>
<evidence type="ECO:0000256" key="8">
    <source>
        <dbReference type="ARBA" id="ARBA00022833"/>
    </source>
</evidence>
<evidence type="ECO:0000256" key="1">
    <source>
        <dbReference type="ARBA" id="ARBA00003314"/>
    </source>
</evidence>
<keyword evidence="5 13" id="KW-0436">Ligase</keyword>
<accession>A0A4Z0GIV2</accession>
<dbReference type="NCBIfam" id="TIGR00398">
    <property type="entry name" value="metG"/>
    <property type="match status" value="1"/>
</dbReference>
<dbReference type="CDD" id="cd07957">
    <property type="entry name" value="Anticodon_Ia_Met"/>
    <property type="match status" value="1"/>
</dbReference>
<evidence type="ECO:0000256" key="10">
    <source>
        <dbReference type="ARBA" id="ARBA00022917"/>
    </source>
</evidence>
<evidence type="ECO:0000259" key="15">
    <source>
        <dbReference type="Pfam" id="PF09334"/>
    </source>
</evidence>
<comment type="catalytic activity">
    <reaction evidence="12 13">
        <text>tRNA(Met) + L-methionine + ATP = L-methionyl-tRNA(Met) + AMP + diphosphate</text>
        <dbReference type="Rhea" id="RHEA:13481"/>
        <dbReference type="Rhea" id="RHEA-COMP:9667"/>
        <dbReference type="Rhea" id="RHEA-COMP:9698"/>
        <dbReference type="ChEBI" id="CHEBI:30616"/>
        <dbReference type="ChEBI" id="CHEBI:33019"/>
        <dbReference type="ChEBI" id="CHEBI:57844"/>
        <dbReference type="ChEBI" id="CHEBI:78442"/>
        <dbReference type="ChEBI" id="CHEBI:78530"/>
        <dbReference type="ChEBI" id="CHEBI:456215"/>
        <dbReference type="EC" id="6.1.1.10"/>
    </reaction>
</comment>
<dbReference type="InterPro" id="IPR033911">
    <property type="entry name" value="MetRS_core"/>
</dbReference>
<evidence type="ECO:0000313" key="16">
    <source>
        <dbReference type="EMBL" id="TGA96673.1"/>
    </source>
</evidence>
<organism evidence="16 17">
    <name type="scientific">Sporolactobacillus shoreae</name>
    <dbReference type="NCBI Taxonomy" id="1465501"/>
    <lineage>
        <taxon>Bacteria</taxon>
        <taxon>Bacillati</taxon>
        <taxon>Bacillota</taxon>
        <taxon>Bacilli</taxon>
        <taxon>Bacillales</taxon>
        <taxon>Sporolactobacillaceae</taxon>
        <taxon>Sporolactobacillus</taxon>
    </lineage>
</organism>
<comment type="cofactor">
    <cofactor evidence="13">
        <name>Zn(2+)</name>
        <dbReference type="ChEBI" id="CHEBI:29105"/>
    </cofactor>
    <text evidence="13">Binds 1 zinc ion per subunit.</text>
</comment>
<dbReference type="PRINTS" id="PR01041">
    <property type="entry name" value="TRNASYNTHMET"/>
</dbReference>
<evidence type="ECO:0000256" key="7">
    <source>
        <dbReference type="ARBA" id="ARBA00022741"/>
    </source>
</evidence>
<comment type="caution">
    <text evidence="16">The sequence shown here is derived from an EMBL/GenBank/DDBJ whole genome shotgun (WGS) entry which is preliminary data.</text>
</comment>
<proteinExistence type="inferred from homology"/>
<dbReference type="InterPro" id="IPR014729">
    <property type="entry name" value="Rossmann-like_a/b/a_fold"/>
</dbReference>
<dbReference type="EMBL" id="SRJD01000021">
    <property type="protein sequence ID" value="TGA96673.1"/>
    <property type="molecule type" value="Genomic_DNA"/>
</dbReference>
<feature type="binding site" evidence="13">
    <location>
        <position position="156"/>
    </location>
    <ligand>
        <name>Zn(2+)</name>
        <dbReference type="ChEBI" id="CHEBI:29105"/>
    </ligand>
</feature>
<keyword evidence="11 13" id="KW-0030">Aminoacyl-tRNA synthetase</keyword>
<dbReference type="SUPFAM" id="SSF52374">
    <property type="entry name" value="Nucleotidylyl transferase"/>
    <property type="match status" value="1"/>
</dbReference>
<feature type="short sequence motif" description="'KMSKS' region" evidence="13">
    <location>
        <begin position="329"/>
        <end position="333"/>
    </location>
</feature>
<feature type="binding site" evidence="13">
    <location>
        <position position="141"/>
    </location>
    <ligand>
        <name>Zn(2+)</name>
        <dbReference type="ChEBI" id="CHEBI:29105"/>
    </ligand>
</feature>
<dbReference type="GO" id="GO:0005524">
    <property type="term" value="F:ATP binding"/>
    <property type="evidence" value="ECO:0007669"/>
    <property type="project" value="UniProtKB-UniRule"/>
</dbReference>
<feature type="binding site" evidence="13">
    <location>
        <position position="144"/>
    </location>
    <ligand>
        <name>Zn(2+)</name>
        <dbReference type="ChEBI" id="CHEBI:29105"/>
    </ligand>
</feature>
<feature type="short sequence motif" description="'HIGH' region" evidence="13">
    <location>
        <begin position="10"/>
        <end position="20"/>
    </location>
</feature>
<gene>
    <name evidence="13" type="primary">metG</name>
    <name evidence="16" type="ORF">E4665_14795</name>
</gene>
<evidence type="ECO:0000256" key="6">
    <source>
        <dbReference type="ARBA" id="ARBA00022723"/>
    </source>
</evidence>
<dbReference type="GO" id="GO:0005829">
    <property type="term" value="C:cytosol"/>
    <property type="evidence" value="ECO:0007669"/>
    <property type="project" value="TreeGrafter"/>
</dbReference>